<reference evidence="2" key="1">
    <citation type="journal article" date="2021" name="PeerJ">
        <title>Extensive microbial diversity within the chicken gut microbiome revealed by metagenomics and culture.</title>
        <authorList>
            <person name="Gilroy R."/>
            <person name="Ravi A."/>
            <person name="Getino M."/>
            <person name="Pursley I."/>
            <person name="Horton D.L."/>
            <person name="Alikhan N.F."/>
            <person name="Baker D."/>
            <person name="Gharbi K."/>
            <person name="Hall N."/>
            <person name="Watson M."/>
            <person name="Adriaenssens E.M."/>
            <person name="Foster-Nyarko E."/>
            <person name="Jarju S."/>
            <person name="Secka A."/>
            <person name="Antonio M."/>
            <person name="Oren A."/>
            <person name="Chaudhuri R.R."/>
            <person name="La Ragione R."/>
            <person name="Hildebrand F."/>
            <person name="Pallen M.J."/>
        </authorList>
    </citation>
    <scope>NUCLEOTIDE SEQUENCE</scope>
    <source>
        <strain evidence="2">ChiHjej13B12-24818</strain>
    </source>
</reference>
<proteinExistence type="predicted"/>
<evidence type="ECO:0000256" key="1">
    <source>
        <dbReference type="SAM" id="MobiDB-lite"/>
    </source>
</evidence>
<reference evidence="2" key="2">
    <citation type="submission" date="2021-04" db="EMBL/GenBank/DDBJ databases">
        <authorList>
            <person name="Gilroy R."/>
        </authorList>
    </citation>
    <scope>NUCLEOTIDE SEQUENCE</scope>
    <source>
        <strain evidence="2">ChiHjej13B12-24818</strain>
    </source>
</reference>
<feature type="region of interest" description="Disordered" evidence="1">
    <location>
        <begin position="158"/>
        <end position="183"/>
    </location>
</feature>
<organism evidence="2 3">
    <name type="scientific">Candidatus Brachybacterium merdavium</name>
    <dbReference type="NCBI Taxonomy" id="2838513"/>
    <lineage>
        <taxon>Bacteria</taxon>
        <taxon>Bacillati</taxon>
        <taxon>Actinomycetota</taxon>
        <taxon>Actinomycetes</taxon>
        <taxon>Micrococcales</taxon>
        <taxon>Dermabacteraceae</taxon>
        <taxon>Brachybacterium</taxon>
    </lineage>
</organism>
<protein>
    <submittedName>
        <fullName evidence="2">Uncharacterized protein</fullName>
    </submittedName>
</protein>
<sequence length="183" mass="20495">MIDQDDVQLEPVEAMRFNVTGWGIDADDLQAVQAALAGRRWPWVKLLHMNHATGQEARVVETEDGYRLRFRRKALTVTVTVLPGTGAGVPVGWHSITDVADLERFGERVRTGRSDPAVVFQCAGCGQARRRGVTGDVLNAVEMWAASGFRGRAQLNLVPGHQRSRDPETIRARELRREQRRRS</sequence>
<evidence type="ECO:0000313" key="2">
    <source>
        <dbReference type="EMBL" id="HJB10757.1"/>
    </source>
</evidence>
<dbReference type="Proteomes" id="UP000823823">
    <property type="component" value="Unassembled WGS sequence"/>
</dbReference>
<evidence type="ECO:0000313" key="3">
    <source>
        <dbReference type="Proteomes" id="UP000823823"/>
    </source>
</evidence>
<gene>
    <name evidence="2" type="ORF">H9786_09555</name>
</gene>
<name>A0A9D2LDN6_9MICO</name>
<dbReference type="AlphaFoldDB" id="A0A9D2LDN6"/>
<comment type="caution">
    <text evidence="2">The sequence shown here is derived from an EMBL/GenBank/DDBJ whole genome shotgun (WGS) entry which is preliminary data.</text>
</comment>
<dbReference type="EMBL" id="DWZH01000071">
    <property type="protein sequence ID" value="HJB10757.1"/>
    <property type="molecule type" value="Genomic_DNA"/>
</dbReference>
<feature type="compositionally biased region" description="Basic and acidic residues" evidence="1">
    <location>
        <begin position="163"/>
        <end position="177"/>
    </location>
</feature>
<accession>A0A9D2LDN6</accession>